<evidence type="ECO:0000313" key="1">
    <source>
        <dbReference type="EMBL" id="NMF87223.1"/>
    </source>
</evidence>
<comment type="caution">
    <text evidence="1">The sequence shown here is derived from an EMBL/GenBank/DDBJ whole genome shotgun (WGS) entry which is preliminary data.</text>
</comment>
<dbReference type="NCBIfam" id="TIGR01409">
    <property type="entry name" value="TAT_signal_seq"/>
    <property type="match status" value="1"/>
</dbReference>
<keyword evidence="2" id="KW-1185">Reference proteome</keyword>
<gene>
    <name evidence="1" type="ORF">GPA26_01885</name>
</gene>
<dbReference type="InterPro" id="IPR019546">
    <property type="entry name" value="TAT_signal_bac_arc"/>
</dbReference>
<name>A0ABX1MKQ2_9RHOO</name>
<dbReference type="Pfam" id="PF13618">
    <property type="entry name" value="Gluconate_2-dh3"/>
    <property type="match status" value="1"/>
</dbReference>
<accession>A0ABX1MKQ2</accession>
<protein>
    <submittedName>
        <fullName evidence="1">Twin-arginine translocation signal domain-containing protein</fullName>
    </submittedName>
</protein>
<evidence type="ECO:0000313" key="2">
    <source>
        <dbReference type="Proteomes" id="UP000652074"/>
    </source>
</evidence>
<dbReference type="PROSITE" id="PS51318">
    <property type="entry name" value="TAT"/>
    <property type="match status" value="1"/>
</dbReference>
<dbReference type="RefSeq" id="WP_210147894.1">
    <property type="nucleotide sequence ID" value="NZ_CP059560.1"/>
</dbReference>
<proteinExistence type="predicted"/>
<dbReference type="EMBL" id="WTVR01000003">
    <property type="protein sequence ID" value="NMF87223.1"/>
    <property type="molecule type" value="Genomic_DNA"/>
</dbReference>
<dbReference type="Proteomes" id="UP000652074">
    <property type="component" value="Unassembled WGS sequence"/>
</dbReference>
<dbReference type="InterPro" id="IPR006311">
    <property type="entry name" value="TAT_signal"/>
</dbReference>
<organism evidence="1 2">
    <name type="scientific">Aromatoleum petrolei</name>
    <dbReference type="NCBI Taxonomy" id="76116"/>
    <lineage>
        <taxon>Bacteria</taxon>
        <taxon>Pseudomonadati</taxon>
        <taxon>Pseudomonadota</taxon>
        <taxon>Betaproteobacteria</taxon>
        <taxon>Rhodocyclales</taxon>
        <taxon>Rhodocyclaceae</taxon>
        <taxon>Aromatoleum</taxon>
    </lineage>
</organism>
<dbReference type="InterPro" id="IPR027056">
    <property type="entry name" value="Gluconate_2DH_su3"/>
</dbReference>
<sequence>MDNKIPPASMRVLGKTVTLSRRGFLKGSGLTALGIGALSTGTLMTPARDALAADFANLGADVGKTLLVLARDIFPHDKISDRYYMLAIEPYDARCATDAALRTLITEGVAQLDRLARSRHDKPYAEVPTEAERVALLYTIEHGAFFQKIKGDMVTGFYNNKAVWPFFGEEGSAWEKGGYVNRGFDDIDWLANA</sequence>
<reference evidence="1 2" key="1">
    <citation type="submission" date="2019-12" db="EMBL/GenBank/DDBJ databases">
        <title>Comparative genomics gives insights into the taxonomy of the Azoarcus-Aromatoleum group and reveals separate origins of nif in the plant-associated Azoarcus and non-plant-associated Aromatoleum sub-groups.</title>
        <authorList>
            <person name="Lafos M."/>
            <person name="Maluk M."/>
            <person name="Batista M."/>
            <person name="Junghare M."/>
            <person name="Carmona M."/>
            <person name="Faoro H."/>
            <person name="Cruz L.M."/>
            <person name="Battistoni F."/>
            <person name="De Souza E."/>
            <person name="Pedrosa F."/>
            <person name="Chen W.-M."/>
            <person name="Poole P.S."/>
            <person name="Dixon R.A."/>
            <person name="James E.K."/>
        </authorList>
    </citation>
    <scope>NUCLEOTIDE SEQUENCE [LARGE SCALE GENOMIC DNA]</scope>
    <source>
        <strain evidence="1 2">ToN1</strain>
    </source>
</reference>